<reference evidence="3 4" key="1">
    <citation type="submission" date="2018-02" db="EMBL/GenBank/DDBJ databases">
        <title>Complete genome sequencing of Faecalibacterium prausnitzii strains isolated from the human gut.</title>
        <authorList>
            <person name="Fitzgerald B.C."/>
            <person name="Shkoporov A.N."/>
            <person name="Ross P.R."/>
            <person name="Hill C."/>
        </authorList>
    </citation>
    <scope>NUCLEOTIDE SEQUENCE [LARGE SCALE GENOMIC DNA]</scope>
    <source>
        <strain evidence="3 4">APC942/32-1</strain>
    </source>
</reference>
<evidence type="ECO:0000259" key="1">
    <source>
        <dbReference type="Pfam" id="PF01471"/>
    </source>
</evidence>
<dbReference type="Pfam" id="PF01471">
    <property type="entry name" value="PG_binding_1"/>
    <property type="match status" value="1"/>
</dbReference>
<dbReference type="SUPFAM" id="SSF51261">
    <property type="entry name" value="Duplicated hybrid motif"/>
    <property type="match status" value="1"/>
</dbReference>
<comment type="caution">
    <text evidence="3">The sequence shown here is derived from an EMBL/GenBank/DDBJ whole genome shotgun (WGS) entry which is preliminary data.</text>
</comment>
<dbReference type="Gene3D" id="1.10.101.10">
    <property type="entry name" value="PGBD-like superfamily/PGBD"/>
    <property type="match status" value="1"/>
</dbReference>
<dbReference type="InterPro" id="IPR016047">
    <property type="entry name" value="M23ase_b-sheet_dom"/>
</dbReference>
<dbReference type="Pfam" id="PF01551">
    <property type="entry name" value="Peptidase_M23"/>
    <property type="match status" value="1"/>
</dbReference>
<name>A0A329TV48_9FIRM</name>
<feature type="domain" description="Peptidoglycan binding-like" evidence="1">
    <location>
        <begin position="191"/>
        <end position="230"/>
    </location>
</feature>
<accession>A0A329TV48</accession>
<proteinExistence type="predicted"/>
<evidence type="ECO:0000313" key="4">
    <source>
        <dbReference type="Proteomes" id="UP000251144"/>
    </source>
</evidence>
<protein>
    <submittedName>
        <fullName evidence="3">Uncharacterized protein</fullName>
    </submittedName>
</protein>
<dbReference type="InterPro" id="IPR036365">
    <property type="entry name" value="PGBD-like_sf"/>
</dbReference>
<dbReference type="CDD" id="cd12797">
    <property type="entry name" value="M23_peptidase"/>
    <property type="match status" value="1"/>
</dbReference>
<dbReference type="InterPro" id="IPR002477">
    <property type="entry name" value="Peptidoglycan-bd-like"/>
</dbReference>
<dbReference type="EMBL" id="PRLB01000015">
    <property type="protein sequence ID" value="RAW52536.1"/>
    <property type="molecule type" value="Genomic_DNA"/>
</dbReference>
<dbReference type="InterPro" id="IPR036366">
    <property type="entry name" value="PGBDSf"/>
</dbReference>
<dbReference type="PANTHER" id="PTHR21666:SF287">
    <property type="entry name" value="CYTOPLASMIC MEMBRANE PROTEIN"/>
    <property type="match status" value="1"/>
</dbReference>
<dbReference type="Gene3D" id="2.70.70.10">
    <property type="entry name" value="Glucose Permease (Domain IIA)"/>
    <property type="match status" value="1"/>
</dbReference>
<dbReference type="AlphaFoldDB" id="A0A329TV48"/>
<dbReference type="GO" id="GO:0004222">
    <property type="term" value="F:metalloendopeptidase activity"/>
    <property type="evidence" value="ECO:0007669"/>
    <property type="project" value="TreeGrafter"/>
</dbReference>
<dbReference type="PANTHER" id="PTHR21666">
    <property type="entry name" value="PEPTIDASE-RELATED"/>
    <property type="match status" value="1"/>
</dbReference>
<organism evidence="3 4">
    <name type="scientific">Faecalibacterium prausnitzii</name>
    <dbReference type="NCBI Taxonomy" id="853"/>
    <lineage>
        <taxon>Bacteria</taxon>
        <taxon>Bacillati</taxon>
        <taxon>Bacillota</taxon>
        <taxon>Clostridia</taxon>
        <taxon>Eubacteriales</taxon>
        <taxon>Oscillospiraceae</taxon>
        <taxon>Faecalibacterium</taxon>
    </lineage>
</organism>
<evidence type="ECO:0000313" key="3">
    <source>
        <dbReference type="EMBL" id="RAW52536.1"/>
    </source>
</evidence>
<dbReference type="InterPro" id="IPR050570">
    <property type="entry name" value="Cell_wall_metabolism_enzyme"/>
</dbReference>
<sequence>MVSTAFLFEMEVDLLISPYKGTFRVSQAYRNLRANGTYHQGYDLVGISDKNIYCPIYGTVVRAGWECATLPKKGFGQRVVVRIGTTAYYMYFGHLSKISVTAGQKLKPGDLIGVEGSTGHSTGSHLHWEIRINDIKTGYVSVYHYAGIPNMPGSAAYTSNWEAEIFGPGNLKKSTSGYPQRLYNAALQGALGINQDGIFGANTEKAVKAFQAAHNLTADGIVGTQTKAALSKLL</sequence>
<feature type="domain" description="M23ase beta-sheet core" evidence="2">
    <location>
        <begin position="38"/>
        <end position="134"/>
    </location>
</feature>
<evidence type="ECO:0000259" key="2">
    <source>
        <dbReference type="Pfam" id="PF01551"/>
    </source>
</evidence>
<gene>
    <name evidence="3" type="ORF">C4N26_12620</name>
</gene>
<dbReference type="InterPro" id="IPR011055">
    <property type="entry name" value="Dup_hybrid_motif"/>
</dbReference>
<dbReference type="Proteomes" id="UP000251144">
    <property type="component" value="Unassembled WGS sequence"/>
</dbReference>
<dbReference type="SUPFAM" id="SSF47090">
    <property type="entry name" value="PGBD-like"/>
    <property type="match status" value="1"/>
</dbReference>